<proteinExistence type="predicted"/>
<dbReference type="AlphaFoldDB" id="A0A6B0UIT6"/>
<evidence type="ECO:0000313" key="3">
    <source>
        <dbReference type="EMBL" id="MXU89568.1"/>
    </source>
</evidence>
<name>A0A6B0UIT6_IXORI</name>
<keyword evidence="1" id="KW-0732">Signal</keyword>
<dbReference type="Pfam" id="PF21788">
    <property type="entry name" value="TNP-like_GBD"/>
    <property type="match status" value="1"/>
</dbReference>
<sequence>MEVNRAAQVLSASLFLAIIFLVYAKELPEAAMATAYFCDRMYILFDCLNSSQFKKTGQKLRHAILKGESEILDYLHQQLGWISAWQFQSRRQPQAIIGWQVTIKCILML</sequence>
<evidence type="ECO:0000256" key="1">
    <source>
        <dbReference type="SAM" id="SignalP"/>
    </source>
</evidence>
<dbReference type="EMBL" id="GIFC01007485">
    <property type="protein sequence ID" value="MXU89568.1"/>
    <property type="molecule type" value="Transcribed_RNA"/>
</dbReference>
<organism evidence="3">
    <name type="scientific">Ixodes ricinus</name>
    <name type="common">Common tick</name>
    <name type="synonym">Acarus ricinus</name>
    <dbReference type="NCBI Taxonomy" id="34613"/>
    <lineage>
        <taxon>Eukaryota</taxon>
        <taxon>Metazoa</taxon>
        <taxon>Ecdysozoa</taxon>
        <taxon>Arthropoda</taxon>
        <taxon>Chelicerata</taxon>
        <taxon>Arachnida</taxon>
        <taxon>Acari</taxon>
        <taxon>Parasitiformes</taxon>
        <taxon>Ixodida</taxon>
        <taxon>Ixodoidea</taxon>
        <taxon>Ixodidae</taxon>
        <taxon>Ixodinae</taxon>
        <taxon>Ixodes</taxon>
    </lineage>
</organism>
<feature type="domain" description="Transposable element P transposase-like GTP-binding insertion" evidence="2">
    <location>
        <begin position="1"/>
        <end position="59"/>
    </location>
</feature>
<reference evidence="3" key="1">
    <citation type="submission" date="2019-12" db="EMBL/GenBank/DDBJ databases">
        <title>An insight into the sialome of adult female Ixodes ricinus ticks feeding for 6 days.</title>
        <authorList>
            <person name="Perner J."/>
            <person name="Ribeiro J.M.C."/>
        </authorList>
    </citation>
    <scope>NUCLEOTIDE SEQUENCE</scope>
    <source>
        <strain evidence="3">Semi-engorged</strain>
        <tissue evidence="3">Salivary glands</tissue>
    </source>
</reference>
<feature type="signal peptide" evidence="1">
    <location>
        <begin position="1"/>
        <end position="24"/>
    </location>
</feature>
<feature type="chain" id="PRO_5025507526" evidence="1">
    <location>
        <begin position="25"/>
        <end position="109"/>
    </location>
</feature>
<accession>A0A6B0UIT6</accession>
<dbReference type="InterPro" id="IPR048366">
    <property type="entry name" value="TNP-like_GBD"/>
</dbReference>
<protein>
    <submittedName>
        <fullName evidence="3">Putative transposase</fullName>
    </submittedName>
</protein>
<evidence type="ECO:0000259" key="2">
    <source>
        <dbReference type="Pfam" id="PF21788"/>
    </source>
</evidence>